<dbReference type="eggNOG" id="COG0841">
    <property type="taxonomic scope" value="Bacteria"/>
</dbReference>
<feature type="transmembrane region" description="Helical" evidence="9">
    <location>
        <begin position="474"/>
        <end position="501"/>
    </location>
</feature>
<dbReference type="HOGENOM" id="CLU_002755_1_1_4"/>
<evidence type="ECO:0000256" key="2">
    <source>
        <dbReference type="ARBA" id="ARBA00010942"/>
    </source>
</evidence>
<feature type="transmembrane region" description="Helical" evidence="9">
    <location>
        <begin position="438"/>
        <end position="462"/>
    </location>
</feature>
<evidence type="ECO:0000256" key="8">
    <source>
        <dbReference type="ARBA" id="ARBA00023136"/>
    </source>
</evidence>
<dbReference type="AlphaFoldDB" id="Q0K6E6"/>
<dbReference type="GO" id="GO:0009636">
    <property type="term" value="P:response to toxic substance"/>
    <property type="evidence" value="ECO:0007669"/>
    <property type="project" value="UniProtKB-ARBA"/>
</dbReference>
<evidence type="ECO:0000313" key="12">
    <source>
        <dbReference type="Proteomes" id="UP000008210"/>
    </source>
</evidence>
<evidence type="ECO:0000313" key="13">
    <source>
        <dbReference type="Proteomes" id="UP000296079"/>
    </source>
</evidence>
<dbReference type="InterPro" id="IPR004764">
    <property type="entry name" value="MdtF-like"/>
</dbReference>
<feature type="transmembrane region" description="Helical" evidence="9">
    <location>
        <begin position="870"/>
        <end position="888"/>
    </location>
</feature>
<dbReference type="Proteomes" id="UP000296079">
    <property type="component" value="Chromosome 1"/>
</dbReference>
<feature type="transmembrane region" description="Helical" evidence="9">
    <location>
        <begin position="344"/>
        <end position="363"/>
    </location>
</feature>
<feature type="transmembrane region" description="Helical" evidence="9">
    <location>
        <begin position="1005"/>
        <end position="1027"/>
    </location>
</feature>
<dbReference type="OrthoDB" id="9176627at2"/>
<dbReference type="PATRIC" id="fig|381666.6.peg.3750"/>
<dbReference type="PANTHER" id="PTHR32063:SF24">
    <property type="entry name" value="CATION EFFLUX SYSTEM (ACRB_ACRD_ACRF FAMILY)"/>
    <property type="match status" value="1"/>
</dbReference>
<keyword evidence="3 9" id="KW-0813">Transport</keyword>
<comment type="similarity">
    <text evidence="2 9">Belongs to the resistance-nodulation-cell division (RND) (TC 2.A.6) family.</text>
</comment>
<evidence type="ECO:0000256" key="4">
    <source>
        <dbReference type="ARBA" id="ARBA00022475"/>
    </source>
</evidence>
<feature type="transmembrane region" description="Helical" evidence="9">
    <location>
        <begin position="396"/>
        <end position="417"/>
    </location>
</feature>
<dbReference type="Gene3D" id="3.30.70.1440">
    <property type="entry name" value="Multidrug efflux transporter AcrB pore domain"/>
    <property type="match status" value="1"/>
</dbReference>
<feature type="transmembrane region" description="Helical" evidence="9">
    <location>
        <begin position="923"/>
        <end position="944"/>
    </location>
</feature>
<dbReference type="SUPFAM" id="SSF82693">
    <property type="entry name" value="Multidrug efflux transporter AcrB pore domain, PN1, PN2, PC1 and PC2 subdomains"/>
    <property type="match status" value="4"/>
</dbReference>
<comment type="subcellular location">
    <subcellularLocation>
        <location evidence="1 9">Cell inner membrane</location>
        <topology evidence="1 9">Multi-pass membrane protein</topology>
    </subcellularLocation>
</comment>
<keyword evidence="4" id="KW-1003">Cell membrane</keyword>
<dbReference type="SUPFAM" id="SSF82866">
    <property type="entry name" value="Multidrug efflux transporter AcrB transmembrane domain"/>
    <property type="match status" value="2"/>
</dbReference>
<dbReference type="FunFam" id="3.30.70.1430:FF:000001">
    <property type="entry name" value="Efflux pump membrane transporter"/>
    <property type="match status" value="1"/>
</dbReference>
<dbReference type="FunFam" id="1.20.1640.10:FF:000001">
    <property type="entry name" value="Efflux pump membrane transporter"/>
    <property type="match status" value="1"/>
</dbReference>
<dbReference type="PRINTS" id="PR00702">
    <property type="entry name" value="ACRIFLAVINRP"/>
</dbReference>
<dbReference type="InterPro" id="IPR027463">
    <property type="entry name" value="AcrB_DN_DC_subdom"/>
</dbReference>
<reference evidence="10 12" key="1">
    <citation type="journal article" date="2006" name="Nat. Biotechnol.">
        <title>Genome sequence of the bioplastic-producing 'Knallgas' bacterium Ralstonia eutropha H16.</title>
        <authorList>
            <person name="Pohlmann A."/>
            <person name="Fricke W.F."/>
            <person name="Reinecke F."/>
            <person name="Kusian B."/>
            <person name="Liesegang H."/>
            <person name="Cramm R."/>
            <person name="Eitinger T."/>
            <person name="Ewering C."/>
            <person name="Potter M."/>
            <person name="Schwartz E."/>
            <person name="Strittmatter A."/>
            <person name="Voss I."/>
            <person name="Gottschalk G."/>
            <person name="Steinbuechel A."/>
            <person name="Friedrich B."/>
            <person name="Bowien B."/>
        </authorList>
    </citation>
    <scope>NUCLEOTIDE SEQUENCE [LARGE SCALE GENOMIC DNA]</scope>
    <source>
        <strain evidence="12">ATCC 17699 / DSM 428 / KCTC 22496 / NCIMB 10442 / H16 / Stanier 337</strain>
        <strain evidence="10">H16</strain>
    </source>
</reference>
<keyword evidence="7 9" id="KW-1133">Transmembrane helix</keyword>
<dbReference type="InterPro" id="IPR001036">
    <property type="entry name" value="Acrflvin-R"/>
</dbReference>
<dbReference type="GO" id="GO:0015562">
    <property type="term" value="F:efflux transmembrane transporter activity"/>
    <property type="evidence" value="ECO:0007669"/>
    <property type="project" value="InterPro"/>
</dbReference>
<evidence type="ECO:0000313" key="10">
    <source>
        <dbReference type="EMBL" id="CAJ94425.1"/>
    </source>
</evidence>
<feature type="transmembrane region" description="Helical" evidence="9">
    <location>
        <begin position="895"/>
        <end position="917"/>
    </location>
</feature>
<dbReference type="Gene3D" id="3.30.70.1430">
    <property type="entry name" value="Multidrug efflux transporter AcrB pore domain"/>
    <property type="match status" value="2"/>
</dbReference>
<dbReference type="GO" id="GO:0042910">
    <property type="term" value="F:xenobiotic transmembrane transporter activity"/>
    <property type="evidence" value="ECO:0007669"/>
    <property type="project" value="TreeGrafter"/>
</dbReference>
<evidence type="ECO:0000256" key="6">
    <source>
        <dbReference type="ARBA" id="ARBA00022692"/>
    </source>
</evidence>
<gene>
    <name evidence="10" type="primary">acrB6</name>
    <name evidence="10" type="ordered locus">H16_A3356</name>
    <name evidence="11" type="ORF">E6A55_17120</name>
</gene>
<dbReference type="STRING" id="381666.H16_A3356"/>
<feature type="transmembrane region" description="Helical" evidence="9">
    <location>
        <begin position="973"/>
        <end position="993"/>
    </location>
</feature>
<feature type="transmembrane region" description="Helical" evidence="9">
    <location>
        <begin position="12"/>
        <end position="34"/>
    </location>
</feature>
<organism evidence="10 12">
    <name type="scientific">Cupriavidus necator (strain ATCC 17699 / DSM 428 / KCTC 22496 / NCIMB 10442 / H16 / Stanier 337)</name>
    <name type="common">Ralstonia eutropha</name>
    <dbReference type="NCBI Taxonomy" id="381666"/>
    <lineage>
        <taxon>Bacteria</taxon>
        <taxon>Pseudomonadati</taxon>
        <taxon>Pseudomonadota</taxon>
        <taxon>Betaproteobacteria</taxon>
        <taxon>Burkholderiales</taxon>
        <taxon>Burkholderiaceae</taxon>
        <taxon>Cupriavidus</taxon>
    </lineage>
</organism>
<dbReference type="Pfam" id="PF00873">
    <property type="entry name" value="ACR_tran"/>
    <property type="match status" value="1"/>
</dbReference>
<dbReference type="RefSeq" id="WP_010812265.1">
    <property type="nucleotide sequence ID" value="NC_008313.1"/>
</dbReference>
<evidence type="ECO:0000256" key="3">
    <source>
        <dbReference type="ARBA" id="ARBA00022448"/>
    </source>
</evidence>
<evidence type="ECO:0000256" key="1">
    <source>
        <dbReference type="ARBA" id="ARBA00004429"/>
    </source>
</evidence>
<name>Q0K6E6_CUPNH</name>
<evidence type="ECO:0000256" key="9">
    <source>
        <dbReference type="RuleBase" id="RU364070"/>
    </source>
</evidence>
<dbReference type="NCBIfam" id="NF000282">
    <property type="entry name" value="RND_permease_1"/>
    <property type="match status" value="1"/>
</dbReference>
<dbReference type="NCBIfam" id="TIGR00915">
    <property type="entry name" value="2A0602"/>
    <property type="match status" value="1"/>
</dbReference>
<evidence type="ECO:0000313" key="11">
    <source>
        <dbReference type="EMBL" id="QCC02180.1"/>
    </source>
</evidence>
<dbReference type="Proteomes" id="UP000008210">
    <property type="component" value="Chromosome 1"/>
</dbReference>
<keyword evidence="5 9" id="KW-0997">Cell inner membrane</keyword>
<evidence type="ECO:0000256" key="5">
    <source>
        <dbReference type="ARBA" id="ARBA00022519"/>
    </source>
</evidence>
<dbReference type="SUPFAM" id="SSF82714">
    <property type="entry name" value="Multidrug efflux transporter AcrB TolC docking domain, DN and DC subdomains"/>
    <property type="match status" value="2"/>
</dbReference>
<feature type="transmembrane region" description="Helical" evidence="9">
    <location>
        <begin position="370"/>
        <end position="390"/>
    </location>
</feature>
<proteinExistence type="inferred from homology"/>
<dbReference type="PANTHER" id="PTHR32063">
    <property type="match status" value="1"/>
</dbReference>
<sequence>MKLAHFFIDRPIFASVLSIIIVVGGLVALTKLPIAQFPDVTPPSITVTTRYPGASAEVVAQNVAAPIEQQVNGADRMMYMNSTSSSTGDLTLTVYFEIGTDPQLAQVDVQNRVNLALPTLPEAVTAQGVSVQKRSSAFMMVIAIFSPDNSYDQTFVGNYANIYVLDALKRIPGANQSAIFGNPDYAMRLWLRPDRMASLGITTEDVKNAVSAQNQQFSAGRIGQSPTTDPVLQTFPIATKGQMTEPAEFENMILRAQSGDAALVRLKDIGRAELGVKDYSLRSRYKGKTATLLAVYQQPGANALDVAKQVRGTLAELKKSFPPGLEYEVALDTTEFVNESINEVVHTLRDAVILVILVVYLFLQSLRATIVPILAVPVSIIGAFVGMSMFGFSVNMLTLFGMVLAIGIVVDDAIVVIENVERNMVEFKLPPKEAAKRAMDEVSGPVVAIVLVLLAVFIPVAFLSGITGQLYKQFAVTIAVSVVLSGVVALTLSPALAAILLKPGEHKKNRFFQWFNNSFDRLIQGYDKSLQVVIRRTVISIVIILVMIGVSVLMFVRIPSSFLPVEDQGYLFGAVVMPDAASLDRTGNLSSRAEAWYAKQPGVSSVASVDGYSLIDSQNKANASTLFITLKGFHDRKEGESAADLIAKAKKEFASYQDGVTIPINPPSIPGLGTTGGFEFWLQSTADGTYQQLEERVHAFIAKARQRPELTGINSTINTRSRQLLVEVDRERSETQGVPVEQVYSALQTMFGSLFVSQFPKNSRLFQVILQAEADYRSRPEDLDKVYVRNRTGEMVPIKAVTTSRYVPGADIMTRFNNFPAAKIMGDAAPGYSSGQALAAMEDVAREVLGQGYSFAWSGQAYEEKTAGSTAAMVFAFALLMVFLILAAQYEKWTLPFGVLLAVPFALFGALVAILLRGMQNDVYFQIGLTVLIALAAKNAILIFEFAVEIRHKEGLSAYDAALHAARLRLRPIIMTSLAFILGCVPLAIASGASAASRQSLGTGVIGGMLGATVIALFFIPMFFWGLEVMSERKPKPKVGAAATTPPAGEPS</sequence>
<protein>
    <recommendedName>
        <fullName evidence="9">Efflux pump membrane transporter</fullName>
    </recommendedName>
</protein>
<dbReference type="GO" id="GO:0005886">
    <property type="term" value="C:plasma membrane"/>
    <property type="evidence" value="ECO:0007669"/>
    <property type="project" value="UniProtKB-SubCell"/>
</dbReference>
<dbReference type="KEGG" id="reh:H16_A3356"/>
<keyword evidence="8 9" id="KW-0472">Membrane</keyword>
<keyword evidence="6 9" id="KW-0812">Transmembrane</keyword>
<evidence type="ECO:0000256" key="7">
    <source>
        <dbReference type="ARBA" id="ARBA00022989"/>
    </source>
</evidence>
<dbReference type="Gene3D" id="1.20.1640.10">
    <property type="entry name" value="Multidrug efflux transporter AcrB transmembrane domain"/>
    <property type="match status" value="2"/>
</dbReference>
<dbReference type="EMBL" id="CP039287">
    <property type="protein sequence ID" value="QCC02180.1"/>
    <property type="molecule type" value="Genomic_DNA"/>
</dbReference>
<reference evidence="11 13" key="2">
    <citation type="submission" date="2019-04" db="EMBL/GenBank/DDBJ databases">
        <title>Long-read de novo sequencing of Cupriavidus necator H16.</title>
        <authorList>
            <person name="Little G.T."/>
            <person name="Ehsaan M."/>
            <person name="Arenas-Lopez C."/>
            <person name="Jawed K."/>
            <person name="Winzer K."/>
            <person name="Kovacs K."/>
            <person name="Malys N."/>
            <person name="Minton N.P."/>
        </authorList>
    </citation>
    <scope>NUCLEOTIDE SEQUENCE [LARGE SCALE GENOMIC DNA]</scope>
    <source>
        <strain evidence="11 13">H16</strain>
    </source>
</reference>
<dbReference type="Gene3D" id="3.30.2090.10">
    <property type="entry name" value="Multidrug efflux transporter AcrB TolC docking domain, DN and DC subdomains"/>
    <property type="match status" value="2"/>
</dbReference>
<dbReference type="Gene3D" id="3.30.70.1320">
    <property type="entry name" value="Multidrug efflux transporter AcrB pore domain like"/>
    <property type="match status" value="1"/>
</dbReference>
<keyword evidence="12" id="KW-1185">Reference proteome</keyword>
<feature type="transmembrane region" description="Helical" evidence="9">
    <location>
        <begin position="538"/>
        <end position="556"/>
    </location>
</feature>
<accession>Q0K6E6</accession>
<dbReference type="EMBL" id="AM260479">
    <property type="protein sequence ID" value="CAJ94425.1"/>
    <property type="molecule type" value="Genomic_DNA"/>
</dbReference>